<dbReference type="EMBL" id="AZIM01000021">
    <property type="protein sequence ID" value="ETE73919.1"/>
    <property type="molecule type" value="Genomic_DNA"/>
</dbReference>
<reference evidence="1 2" key="1">
    <citation type="journal article" date="2013" name="Proc. Natl. Acad. Sci. U.S.A.">
        <title>The king cobra genome reveals dynamic gene evolution and adaptation in the snake venom system.</title>
        <authorList>
            <person name="Vonk F.J."/>
            <person name="Casewell N.R."/>
            <person name="Henkel C.V."/>
            <person name="Heimberg A.M."/>
            <person name="Jansen H.J."/>
            <person name="McCleary R.J."/>
            <person name="Kerkkamp H.M."/>
            <person name="Vos R.A."/>
            <person name="Guerreiro I."/>
            <person name="Calvete J.J."/>
            <person name="Wuster W."/>
            <person name="Woods A.E."/>
            <person name="Logan J.M."/>
            <person name="Harrison R.A."/>
            <person name="Castoe T.A."/>
            <person name="de Koning A.P."/>
            <person name="Pollock D.D."/>
            <person name="Yandell M."/>
            <person name="Calderon D."/>
            <person name="Renjifo C."/>
            <person name="Currier R.B."/>
            <person name="Salgado D."/>
            <person name="Pla D."/>
            <person name="Sanz L."/>
            <person name="Hyder A.S."/>
            <person name="Ribeiro J.M."/>
            <person name="Arntzen J.W."/>
            <person name="van den Thillart G.E."/>
            <person name="Boetzer M."/>
            <person name="Pirovano W."/>
            <person name="Dirks R.P."/>
            <person name="Spaink H.P."/>
            <person name="Duboule D."/>
            <person name="McGlinn E."/>
            <person name="Kini R.M."/>
            <person name="Richardson M.K."/>
        </authorList>
    </citation>
    <scope>NUCLEOTIDE SEQUENCE</scope>
    <source>
        <tissue evidence="1">Blood</tissue>
    </source>
</reference>
<dbReference type="Proteomes" id="UP000018936">
    <property type="component" value="Unassembled WGS sequence"/>
</dbReference>
<dbReference type="AlphaFoldDB" id="V8PH94"/>
<organism evidence="1 2">
    <name type="scientific">Ophiophagus hannah</name>
    <name type="common">King cobra</name>
    <name type="synonym">Naja hannah</name>
    <dbReference type="NCBI Taxonomy" id="8665"/>
    <lineage>
        <taxon>Eukaryota</taxon>
        <taxon>Metazoa</taxon>
        <taxon>Chordata</taxon>
        <taxon>Craniata</taxon>
        <taxon>Vertebrata</taxon>
        <taxon>Euteleostomi</taxon>
        <taxon>Lepidosauria</taxon>
        <taxon>Squamata</taxon>
        <taxon>Bifurcata</taxon>
        <taxon>Unidentata</taxon>
        <taxon>Episquamata</taxon>
        <taxon>Toxicofera</taxon>
        <taxon>Serpentes</taxon>
        <taxon>Colubroidea</taxon>
        <taxon>Elapidae</taxon>
        <taxon>Elapinae</taxon>
        <taxon>Ophiophagus</taxon>
    </lineage>
</organism>
<comment type="caution">
    <text evidence="1">The sequence shown here is derived from an EMBL/GenBank/DDBJ whole genome shotgun (WGS) entry which is preliminary data.</text>
</comment>
<gene>
    <name evidence="1" type="ORF">L345_00236</name>
</gene>
<protein>
    <submittedName>
        <fullName evidence="1">Uncharacterized protein</fullName>
    </submittedName>
</protein>
<name>V8PH94_OPHHA</name>
<keyword evidence="2" id="KW-1185">Reference proteome</keyword>
<evidence type="ECO:0000313" key="1">
    <source>
        <dbReference type="EMBL" id="ETE73919.1"/>
    </source>
</evidence>
<accession>V8PH94</accession>
<evidence type="ECO:0000313" key="2">
    <source>
        <dbReference type="Proteomes" id="UP000018936"/>
    </source>
</evidence>
<sequence>MQEIFQLLISPTLILPELWRKASILCPHSPLARL</sequence>
<proteinExistence type="predicted"/>